<dbReference type="CDD" id="cd01310">
    <property type="entry name" value="TatD_DNAse"/>
    <property type="match status" value="1"/>
</dbReference>
<dbReference type="Pfam" id="PF01026">
    <property type="entry name" value="TatD_DNase"/>
    <property type="match status" value="1"/>
</dbReference>
<dbReference type="PANTHER" id="PTHR46124:SF2">
    <property type="entry name" value="D-AMINOACYL-TRNA DEACYLASE"/>
    <property type="match status" value="1"/>
</dbReference>
<dbReference type="InterPro" id="IPR032466">
    <property type="entry name" value="Metal_Hydrolase"/>
</dbReference>
<dbReference type="Gene3D" id="3.20.20.140">
    <property type="entry name" value="Metal-dependent hydrolases"/>
    <property type="match status" value="1"/>
</dbReference>
<evidence type="ECO:0000313" key="4">
    <source>
        <dbReference type="Proteomes" id="UP000234382"/>
    </source>
</evidence>
<dbReference type="RefSeq" id="WP_101543385.1">
    <property type="nucleotide sequence ID" value="NZ_FXYX01000001.1"/>
</dbReference>
<protein>
    <submittedName>
        <fullName evidence="3">TatD DNase family protein</fullName>
        <ecNumber evidence="3">3.1.21.-</ecNumber>
    </submittedName>
</protein>
<dbReference type="Proteomes" id="UP000234382">
    <property type="component" value="Unassembled WGS sequence"/>
</dbReference>
<feature type="binding site" evidence="2">
    <location>
        <position position="220"/>
    </location>
    <ligand>
        <name>a divalent metal cation</name>
        <dbReference type="ChEBI" id="CHEBI:60240"/>
        <label>2</label>
    </ligand>
</feature>
<feature type="binding site" evidence="2">
    <location>
        <position position="196"/>
    </location>
    <ligand>
        <name>a divalent metal cation</name>
        <dbReference type="ChEBI" id="CHEBI:60240"/>
        <label>2</label>
    </ligand>
</feature>
<evidence type="ECO:0000256" key="1">
    <source>
        <dbReference type="ARBA" id="ARBA00022801"/>
    </source>
</evidence>
<evidence type="ECO:0000256" key="2">
    <source>
        <dbReference type="PIRSR" id="PIRSR005902-1"/>
    </source>
</evidence>
<dbReference type="GO" id="GO:0046872">
    <property type="term" value="F:metal ion binding"/>
    <property type="evidence" value="ECO:0007669"/>
    <property type="project" value="UniProtKB-KW"/>
</dbReference>
<feature type="binding site" evidence="2">
    <location>
        <position position="270"/>
    </location>
    <ligand>
        <name>a divalent metal cation</name>
        <dbReference type="ChEBI" id="CHEBI:60240"/>
        <label>1</label>
    </ligand>
</feature>
<keyword evidence="1 3" id="KW-0378">Hydrolase</keyword>
<gene>
    <name evidence="3" type="ORF">BI49514_00090</name>
</gene>
<feature type="binding site" evidence="2">
    <location>
        <position position="159"/>
    </location>
    <ligand>
        <name>a divalent metal cation</name>
        <dbReference type="ChEBI" id="CHEBI:60240"/>
        <label>1</label>
    </ligand>
</feature>
<dbReference type="PIRSF" id="PIRSF005902">
    <property type="entry name" value="DNase_TatD"/>
    <property type="match status" value="1"/>
</dbReference>
<reference evidence="4" key="1">
    <citation type="submission" date="2017-03" db="EMBL/GenBank/DDBJ databases">
        <authorList>
            <person name="Monnet C."/>
        </authorList>
    </citation>
    <scope>NUCLEOTIDE SEQUENCE [LARGE SCALE GENOMIC DNA]</scope>
    <source>
        <strain evidence="4">ATCC 49514</strain>
    </source>
</reference>
<dbReference type="SUPFAM" id="SSF51556">
    <property type="entry name" value="Metallo-dependent hydrolases"/>
    <property type="match status" value="1"/>
</dbReference>
<dbReference type="GO" id="GO:0005829">
    <property type="term" value="C:cytosol"/>
    <property type="evidence" value="ECO:0007669"/>
    <property type="project" value="TreeGrafter"/>
</dbReference>
<keyword evidence="2" id="KW-0479">Metal-binding</keyword>
<accession>A0A2H1HP34</accession>
<dbReference type="GO" id="GO:0016788">
    <property type="term" value="F:hydrolase activity, acting on ester bonds"/>
    <property type="evidence" value="ECO:0007669"/>
    <property type="project" value="InterPro"/>
</dbReference>
<keyword evidence="4" id="KW-1185">Reference proteome</keyword>
<dbReference type="InterPro" id="IPR018228">
    <property type="entry name" value="DNase_TatD-rel_CS"/>
</dbReference>
<dbReference type="PANTHER" id="PTHR46124">
    <property type="entry name" value="D-AMINOACYL-TRNA DEACYLASE"/>
    <property type="match status" value="1"/>
</dbReference>
<sequence length="323" mass="35103">MASRAAGTYPPVPDPLAHPIVDTHTHLDICTGVRLPLGAGEPEPEVTPESDEEFPTLDFFHDTAAEAGIRRIVQIGCDLPAARWTTELVASQYSGTPAEAADPRTVPIPPAEGRTWMIGGAALHPNEAPRLAERGLLDDALTEIESLVSSHERMRVVGETGLDYFRTAEEGVAEQQRSFRAHIEIAKRTGRALQIHDREAHADVLRILKEEGAPEVTIFHCYSGDEAMARECAAEGYYMSFAGNLTFKNADELRRAAAAAPLELLLTETDAPFLTPHPHRGKPGGPYLTAITARKLAEVRGMSEEDLCAAVWTNAEQALGSWD</sequence>
<dbReference type="EMBL" id="FXYX01000001">
    <property type="protein sequence ID" value="SMX64688.1"/>
    <property type="molecule type" value="Genomic_DNA"/>
</dbReference>
<evidence type="ECO:0000313" key="3">
    <source>
        <dbReference type="EMBL" id="SMX64688.1"/>
    </source>
</evidence>
<dbReference type="PROSITE" id="PS01137">
    <property type="entry name" value="TATD_1"/>
    <property type="match status" value="1"/>
</dbReference>
<dbReference type="AlphaFoldDB" id="A0A2H1HP34"/>
<dbReference type="InterPro" id="IPR001130">
    <property type="entry name" value="TatD-like"/>
</dbReference>
<name>A0A2H1HP34_9MICO</name>
<proteinExistence type="predicted"/>
<dbReference type="EC" id="3.1.21.-" evidence="3"/>
<organism evidence="3 4">
    <name type="scientific">Brevibacterium iodinum ATCC 49514</name>
    <dbReference type="NCBI Taxonomy" id="1255616"/>
    <lineage>
        <taxon>Bacteria</taxon>
        <taxon>Bacillati</taxon>
        <taxon>Actinomycetota</taxon>
        <taxon>Actinomycetes</taxon>
        <taxon>Micrococcales</taxon>
        <taxon>Brevibacteriaceae</taxon>
        <taxon>Brevibacterium</taxon>
    </lineage>
</organism>